<dbReference type="PANTHER" id="PTHR42711:SF1">
    <property type="entry name" value="ABC-TRANSPORT PROTEIN, ATP-BINDING COMPONENT"/>
    <property type="match status" value="1"/>
</dbReference>
<keyword evidence="2" id="KW-0813">Transport</keyword>
<feature type="region of interest" description="Disordered" evidence="6">
    <location>
        <begin position="1"/>
        <end position="76"/>
    </location>
</feature>
<dbReference type="Pfam" id="PF00005">
    <property type="entry name" value="ABC_tran"/>
    <property type="match status" value="1"/>
</dbReference>
<evidence type="ECO:0000256" key="5">
    <source>
        <dbReference type="ARBA" id="ARBA00023251"/>
    </source>
</evidence>
<evidence type="ECO:0000313" key="9">
    <source>
        <dbReference type="Proteomes" id="UP001330827"/>
    </source>
</evidence>
<dbReference type="Proteomes" id="UP001330827">
    <property type="component" value="Chromosome"/>
</dbReference>
<evidence type="ECO:0000256" key="1">
    <source>
        <dbReference type="ARBA" id="ARBA00004202"/>
    </source>
</evidence>
<dbReference type="SUPFAM" id="SSF52540">
    <property type="entry name" value="P-loop containing nucleoside triphosphate hydrolases"/>
    <property type="match status" value="1"/>
</dbReference>
<feature type="compositionally biased region" description="Gly residues" evidence="6">
    <location>
        <begin position="51"/>
        <end position="76"/>
    </location>
</feature>
<feature type="domain" description="ABC transporter" evidence="7">
    <location>
        <begin position="92"/>
        <end position="331"/>
    </location>
</feature>
<evidence type="ECO:0000256" key="6">
    <source>
        <dbReference type="SAM" id="MobiDB-lite"/>
    </source>
</evidence>
<dbReference type="InterPro" id="IPR050763">
    <property type="entry name" value="ABC_transporter_ATP-binding"/>
</dbReference>
<dbReference type="Gene3D" id="3.40.50.300">
    <property type="entry name" value="P-loop containing nucleotide triphosphate hydrolases"/>
    <property type="match status" value="1"/>
</dbReference>
<keyword evidence="5" id="KW-0046">Antibiotic resistance</keyword>
<evidence type="ECO:0000256" key="2">
    <source>
        <dbReference type="ARBA" id="ARBA00022448"/>
    </source>
</evidence>
<dbReference type="PANTHER" id="PTHR42711">
    <property type="entry name" value="ABC TRANSPORTER ATP-BINDING PROTEIN"/>
    <property type="match status" value="1"/>
</dbReference>
<comment type="subcellular location">
    <subcellularLocation>
        <location evidence="1">Cell membrane</location>
        <topology evidence="1">Peripheral membrane protein</topology>
    </subcellularLocation>
</comment>
<sequence>MLGGRRSGLACGPAGVPEYGKLTDMDTDTDTDTDTERGEAWDMGAETGVEAGVGTGAETGAGPGVGTGAESGAGPGAGGGVDAGFIELDGLEKVFDVRRRTGFMRSERREVRAVDGISFRVARGEMVGYIGPNGAGKSTTIKMLTGILTPSGGSLRVAGIDPSRERTRLAHRIGVVFGQRTTLWWDLPLRDSYRLVHRMYRVPDARFRANMDRCVELLDLGELLDVPVRQLSLGQRMRGDIAAALLHDPEVLYLDEPTIGLDVVSKAKVRGFLRDLNAERGTTVLLTTHDLTDIEQLCSRVMVIDHGRLMYDGALSGLHEVGESERMLVVDLERELPPIRLESDLAVRTVKVEGPRQWLAFPASASAAPLVARIAAEYPLVDLSVREPDIEAVIAKMYASAAGM</sequence>
<accession>A0ABZ1G6S5</accession>
<name>A0ABZ1G6S5_9ACTN</name>
<proteinExistence type="predicted"/>
<dbReference type="InterPro" id="IPR003439">
    <property type="entry name" value="ABC_transporter-like_ATP-bd"/>
</dbReference>
<dbReference type="EMBL" id="CP109114">
    <property type="protein sequence ID" value="WSC15572.1"/>
    <property type="molecule type" value="Genomic_DNA"/>
</dbReference>
<protein>
    <submittedName>
        <fullName evidence="8">ATP-binding cassette domain-containing protein</fullName>
    </submittedName>
</protein>
<reference evidence="8 9" key="1">
    <citation type="submission" date="2022-10" db="EMBL/GenBank/DDBJ databases">
        <title>The complete genomes of actinobacterial strains from the NBC collection.</title>
        <authorList>
            <person name="Joergensen T.S."/>
            <person name="Alvarez Arevalo M."/>
            <person name="Sterndorff E.B."/>
            <person name="Faurdal D."/>
            <person name="Vuksanovic O."/>
            <person name="Mourched A.-S."/>
            <person name="Charusanti P."/>
            <person name="Shaw S."/>
            <person name="Blin K."/>
            <person name="Weber T."/>
        </authorList>
    </citation>
    <scope>NUCLEOTIDE SEQUENCE [LARGE SCALE GENOMIC DNA]</scope>
    <source>
        <strain evidence="8 9">NBC 01769</strain>
    </source>
</reference>
<dbReference type="InterPro" id="IPR003593">
    <property type="entry name" value="AAA+_ATPase"/>
</dbReference>
<evidence type="ECO:0000313" key="8">
    <source>
        <dbReference type="EMBL" id="WSC15572.1"/>
    </source>
</evidence>
<organism evidence="8 9">
    <name type="scientific">Streptomyces brevispora</name>
    <dbReference type="NCBI Taxonomy" id="887462"/>
    <lineage>
        <taxon>Bacteria</taxon>
        <taxon>Bacillati</taxon>
        <taxon>Actinomycetota</taxon>
        <taxon>Actinomycetes</taxon>
        <taxon>Kitasatosporales</taxon>
        <taxon>Streptomycetaceae</taxon>
        <taxon>Streptomyces</taxon>
    </lineage>
</organism>
<dbReference type="InterPro" id="IPR027417">
    <property type="entry name" value="P-loop_NTPase"/>
</dbReference>
<gene>
    <name evidence="8" type="ORF">OIE64_23875</name>
</gene>
<dbReference type="GO" id="GO:0005524">
    <property type="term" value="F:ATP binding"/>
    <property type="evidence" value="ECO:0007669"/>
    <property type="project" value="UniProtKB-KW"/>
</dbReference>
<evidence type="ECO:0000259" key="7">
    <source>
        <dbReference type="PROSITE" id="PS50893"/>
    </source>
</evidence>
<dbReference type="PROSITE" id="PS50893">
    <property type="entry name" value="ABC_TRANSPORTER_2"/>
    <property type="match status" value="1"/>
</dbReference>
<evidence type="ECO:0000256" key="4">
    <source>
        <dbReference type="ARBA" id="ARBA00022840"/>
    </source>
</evidence>
<dbReference type="SMART" id="SM00382">
    <property type="entry name" value="AAA"/>
    <property type="match status" value="1"/>
</dbReference>
<keyword evidence="3" id="KW-0547">Nucleotide-binding</keyword>
<keyword evidence="4 8" id="KW-0067">ATP-binding</keyword>
<evidence type="ECO:0000256" key="3">
    <source>
        <dbReference type="ARBA" id="ARBA00022741"/>
    </source>
</evidence>
<keyword evidence="9" id="KW-1185">Reference proteome</keyword>